<proteinExistence type="predicted"/>
<organism evidence="1 2">
    <name type="scientific">Trichinella britovi</name>
    <name type="common">Parasitic roundworm</name>
    <dbReference type="NCBI Taxonomy" id="45882"/>
    <lineage>
        <taxon>Eukaryota</taxon>
        <taxon>Metazoa</taxon>
        <taxon>Ecdysozoa</taxon>
        <taxon>Nematoda</taxon>
        <taxon>Enoplea</taxon>
        <taxon>Dorylaimia</taxon>
        <taxon>Trichinellida</taxon>
        <taxon>Trichinellidae</taxon>
        <taxon>Trichinella</taxon>
    </lineage>
</organism>
<comment type="caution">
    <text evidence="1">The sequence shown here is derived from an EMBL/GenBank/DDBJ whole genome shotgun (WGS) entry which is preliminary data.</text>
</comment>
<evidence type="ECO:0000313" key="2">
    <source>
        <dbReference type="Proteomes" id="UP000054653"/>
    </source>
</evidence>
<dbReference type="EMBL" id="JYDI01006359">
    <property type="protein sequence ID" value="KRY03598.1"/>
    <property type="molecule type" value="Genomic_DNA"/>
</dbReference>
<protein>
    <submittedName>
        <fullName evidence="1">Uncharacterized protein</fullName>
    </submittedName>
</protein>
<name>A0A0V0YTI8_TRIBR</name>
<sequence>MEILAKFRAHLTTFHCINLMVKIDSKCQEVK</sequence>
<dbReference type="Proteomes" id="UP000054653">
    <property type="component" value="Unassembled WGS sequence"/>
</dbReference>
<accession>A0A0V0YTI8</accession>
<keyword evidence="2" id="KW-1185">Reference proteome</keyword>
<gene>
    <name evidence="1" type="ORF">T03_7748</name>
</gene>
<reference evidence="1 2" key="1">
    <citation type="submission" date="2015-01" db="EMBL/GenBank/DDBJ databases">
        <title>Evolution of Trichinella species and genotypes.</title>
        <authorList>
            <person name="Korhonen P.K."/>
            <person name="Edoardo P."/>
            <person name="Giuseppe L.R."/>
            <person name="Gasser R.B."/>
        </authorList>
    </citation>
    <scope>NUCLEOTIDE SEQUENCE [LARGE SCALE GENOMIC DNA]</scope>
    <source>
        <strain evidence="1">ISS120</strain>
    </source>
</reference>
<dbReference type="AlphaFoldDB" id="A0A0V0YTI8"/>
<evidence type="ECO:0000313" key="1">
    <source>
        <dbReference type="EMBL" id="KRY03598.1"/>
    </source>
</evidence>